<name>A0A076PH41_COMTE</name>
<dbReference type="InterPro" id="IPR002645">
    <property type="entry name" value="STAS_dom"/>
</dbReference>
<protein>
    <submittedName>
        <fullName evidence="2">Anti-sigma-factor antagonist</fullName>
    </submittedName>
</protein>
<dbReference type="Proteomes" id="UP000028782">
    <property type="component" value="Chromosome"/>
</dbReference>
<dbReference type="RefSeq" id="WP_043370890.1">
    <property type="nucleotide sequence ID" value="NZ_CP006704.1"/>
</dbReference>
<dbReference type="Gene3D" id="3.30.750.24">
    <property type="entry name" value="STAS domain"/>
    <property type="match status" value="1"/>
</dbReference>
<dbReference type="AlphaFoldDB" id="A0A076PH41"/>
<dbReference type="Pfam" id="PF13466">
    <property type="entry name" value="STAS_2"/>
    <property type="match status" value="1"/>
</dbReference>
<proteinExistence type="predicted"/>
<evidence type="ECO:0000313" key="2">
    <source>
        <dbReference type="EMBL" id="AIJ44933.1"/>
    </source>
</evidence>
<dbReference type="PANTHER" id="PTHR35849:SF2">
    <property type="entry name" value="BLR2341 PROTEIN"/>
    <property type="match status" value="1"/>
</dbReference>
<evidence type="ECO:0000313" key="3">
    <source>
        <dbReference type="Proteomes" id="UP000028782"/>
    </source>
</evidence>
<organism evidence="2 3">
    <name type="scientific">Comamonas testosteroni TK102</name>
    <dbReference type="NCBI Taxonomy" id="1392005"/>
    <lineage>
        <taxon>Bacteria</taxon>
        <taxon>Pseudomonadati</taxon>
        <taxon>Pseudomonadota</taxon>
        <taxon>Betaproteobacteria</taxon>
        <taxon>Burkholderiales</taxon>
        <taxon>Comamonadaceae</taxon>
        <taxon>Comamonas</taxon>
    </lineage>
</organism>
<dbReference type="InterPro" id="IPR036513">
    <property type="entry name" value="STAS_dom_sf"/>
</dbReference>
<dbReference type="InterPro" id="IPR058548">
    <property type="entry name" value="MlaB-like_STAS"/>
</dbReference>
<dbReference type="CDD" id="cd07043">
    <property type="entry name" value="STAS_anti-anti-sigma_factors"/>
    <property type="match status" value="1"/>
</dbReference>
<dbReference type="HOGENOM" id="CLU_115403_13_5_4"/>
<feature type="domain" description="STAS" evidence="1">
    <location>
        <begin position="39"/>
        <end position="108"/>
    </location>
</feature>
<evidence type="ECO:0000259" key="1">
    <source>
        <dbReference type="PROSITE" id="PS50801"/>
    </source>
</evidence>
<dbReference type="EMBL" id="CP006704">
    <property type="protein sequence ID" value="AIJ44933.1"/>
    <property type="molecule type" value="Genomic_DNA"/>
</dbReference>
<dbReference type="KEGG" id="ctes:O987_03820"/>
<sequence length="108" mass="11280">MARSASNPLQLPKELTYRQGRDCLLRLRPLVTGHADALVVVDASAVKVFDSAALAVLLACRRAAQEAGKQLIVEGLPKGLQSMAALYGVDGLLMPAPMPDAAATAQQG</sequence>
<dbReference type="PROSITE" id="PS50801">
    <property type="entry name" value="STAS"/>
    <property type="match status" value="1"/>
</dbReference>
<accession>A0A076PH41</accession>
<dbReference type="PANTHER" id="PTHR35849">
    <property type="entry name" value="BLR2341 PROTEIN"/>
    <property type="match status" value="1"/>
</dbReference>
<dbReference type="SUPFAM" id="SSF52091">
    <property type="entry name" value="SpoIIaa-like"/>
    <property type="match status" value="1"/>
</dbReference>
<gene>
    <name evidence="2" type="ORF">O987_03820</name>
</gene>
<reference evidence="2 3" key="1">
    <citation type="journal article" date="2014" name="Genome Announc.">
        <title>Complete Genome Sequence of Polychlorinated Biphenyl Degrader Comamonas testosteroni TK102 (NBRC 109938).</title>
        <authorList>
            <person name="Fukuda K."/>
            <person name="Hosoyama A."/>
            <person name="Tsuchikane K."/>
            <person name="Ohji S."/>
            <person name="Yamazoe A."/>
            <person name="Fujita N."/>
            <person name="Shintani M."/>
            <person name="Kimbara K."/>
        </authorList>
    </citation>
    <scope>NUCLEOTIDE SEQUENCE [LARGE SCALE GENOMIC DNA]</scope>
    <source>
        <strain evidence="2">TK102</strain>
    </source>
</reference>
<dbReference type="InterPro" id="IPR052746">
    <property type="entry name" value="MlaB_ABC_Transporter"/>
</dbReference>